<keyword evidence="2" id="KW-1185">Reference proteome</keyword>
<organism evidence="1 2">
    <name type="scientific">Sciurus vulgaris</name>
    <name type="common">Eurasian red squirrel</name>
    <dbReference type="NCBI Taxonomy" id="55149"/>
    <lineage>
        <taxon>Eukaryota</taxon>
        <taxon>Metazoa</taxon>
        <taxon>Chordata</taxon>
        <taxon>Craniata</taxon>
        <taxon>Vertebrata</taxon>
        <taxon>Euteleostomi</taxon>
        <taxon>Mammalia</taxon>
        <taxon>Eutheria</taxon>
        <taxon>Euarchontoglires</taxon>
        <taxon>Glires</taxon>
        <taxon>Rodentia</taxon>
        <taxon>Sciuromorpha</taxon>
        <taxon>Sciuridae</taxon>
        <taxon>Sciurinae</taxon>
        <taxon>Sciurini</taxon>
        <taxon>Sciurus</taxon>
    </lineage>
</organism>
<evidence type="ECO:0000313" key="2">
    <source>
        <dbReference type="Proteomes" id="UP000694564"/>
    </source>
</evidence>
<evidence type="ECO:0000313" key="1">
    <source>
        <dbReference type="Ensembl" id="ENSSVLP00005019112.1"/>
    </source>
</evidence>
<name>A0A8D2D3Q8_SCIVU</name>
<dbReference type="Proteomes" id="UP000694564">
    <property type="component" value="Chromosome 1"/>
</dbReference>
<reference evidence="1" key="2">
    <citation type="submission" date="2025-08" db="UniProtKB">
        <authorList>
            <consortium name="Ensembl"/>
        </authorList>
    </citation>
    <scope>IDENTIFICATION</scope>
</reference>
<dbReference type="AlphaFoldDB" id="A0A8D2D3Q8"/>
<sequence length="57" mass="6381">MAVAASKWIALSYLLKHVDCIDIYVFMIILSGVGGKVRQIYNVGHPSRQLSQFLQSN</sequence>
<accession>A0A8D2D3Q8</accession>
<reference evidence="1" key="1">
    <citation type="submission" date="2020-06" db="EMBL/GenBank/DDBJ databases">
        <authorList>
            <consortium name="Wellcome Sanger Institute Data Sharing"/>
        </authorList>
    </citation>
    <scope>NUCLEOTIDE SEQUENCE [LARGE SCALE GENOMIC DNA]</scope>
</reference>
<proteinExistence type="predicted"/>
<protein>
    <submittedName>
        <fullName evidence="1">Uncharacterized protein</fullName>
    </submittedName>
</protein>
<dbReference type="Ensembl" id="ENSSVLT00005021290.1">
    <property type="protein sequence ID" value="ENSSVLP00005019112.1"/>
    <property type="gene ID" value="ENSSVLG00005015344.1"/>
</dbReference>
<reference evidence="1" key="3">
    <citation type="submission" date="2025-09" db="UniProtKB">
        <authorList>
            <consortium name="Ensembl"/>
        </authorList>
    </citation>
    <scope>IDENTIFICATION</scope>
</reference>